<dbReference type="AlphaFoldDB" id="A0A392U881"/>
<protein>
    <submittedName>
        <fullName evidence="1">Uncharacterized protein</fullName>
    </submittedName>
</protein>
<dbReference type="Proteomes" id="UP000265520">
    <property type="component" value="Unassembled WGS sequence"/>
</dbReference>
<feature type="non-terminal residue" evidence="1">
    <location>
        <position position="1"/>
    </location>
</feature>
<organism evidence="1 2">
    <name type="scientific">Trifolium medium</name>
    <dbReference type="NCBI Taxonomy" id="97028"/>
    <lineage>
        <taxon>Eukaryota</taxon>
        <taxon>Viridiplantae</taxon>
        <taxon>Streptophyta</taxon>
        <taxon>Embryophyta</taxon>
        <taxon>Tracheophyta</taxon>
        <taxon>Spermatophyta</taxon>
        <taxon>Magnoliopsida</taxon>
        <taxon>eudicotyledons</taxon>
        <taxon>Gunneridae</taxon>
        <taxon>Pentapetalae</taxon>
        <taxon>rosids</taxon>
        <taxon>fabids</taxon>
        <taxon>Fabales</taxon>
        <taxon>Fabaceae</taxon>
        <taxon>Papilionoideae</taxon>
        <taxon>50 kb inversion clade</taxon>
        <taxon>NPAAA clade</taxon>
        <taxon>Hologalegina</taxon>
        <taxon>IRL clade</taxon>
        <taxon>Trifolieae</taxon>
        <taxon>Trifolium</taxon>
    </lineage>
</organism>
<comment type="caution">
    <text evidence="1">The sequence shown here is derived from an EMBL/GenBank/DDBJ whole genome shotgun (WGS) entry which is preliminary data.</text>
</comment>
<name>A0A392U881_9FABA</name>
<evidence type="ECO:0000313" key="1">
    <source>
        <dbReference type="EMBL" id="MCI67965.1"/>
    </source>
</evidence>
<accession>A0A392U881</accession>
<sequence>RGPRKDVDGNVVMSPDGMPFEDDFAFLQFYWNEEHYEIPSSEFTYKRTELTAEEVEDYDRLVAFVAAFPANLLEDSEGNHIL</sequence>
<evidence type="ECO:0000313" key="2">
    <source>
        <dbReference type="Proteomes" id="UP000265520"/>
    </source>
</evidence>
<proteinExistence type="predicted"/>
<feature type="non-terminal residue" evidence="1">
    <location>
        <position position="82"/>
    </location>
</feature>
<reference evidence="1 2" key="1">
    <citation type="journal article" date="2018" name="Front. Plant Sci.">
        <title>Red Clover (Trifolium pratense) and Zigzag Clover (T. medium) - A Picture of Genomic Similarities and Differences.</title>
        <authorList>
            <person name="Dluhosova J."/>
            <person name="Istvanek J."/>
            <person name="Nedelnik J."/>
            <person name="Repkova J."/>
        </authorList>
    </citation>
    <scope>NUCLEOTIDE SEQUENCE [LARGE SCALE GENOMIC DNA]</scope>
    <source>
        <strain evidence="2">cv. 10/8</strain>
        <tissue evidence="1">Leaf</tissue>
    </source>
</reference>
<keyword evidence="2" id="KW-1185">Reference proteome</keyword>
<dbReference type="EMBL" id="LXQA010727536">
    <property type="protein sequence ID" value="MCI67965.1"/>
    <property type="molecule type" value="Genomic_DNA"/>
</dbReference>